<dbReference type="RefSeq" id="WP_016327565.1">
    <property type="nucleotide sequence ID" value="NZ_CM001889.1"/>
</dbReference>
<reference evidence="3" key="1">
    <citation type="journal article" date="2013" name="Genome Biol. Evol.">
        <title>The genome sequence of Streptomyces lividans 66 reveals a novel tRNA-dependent peptide biosynthetic system within a metal-related genomic island.</title>
        <authorList>
            <person name="Cruz-Morales P."/>
            <person name="Vijgenboom E."/>
            <person name="Iruegas-Bocardo F."/>
            <person name="Girard G."/>
            <person name="Yanez-Guerra L.A."/>
            <person name="Ramos-Aboites H.E."/>
            <person name="Pernodet J.L."/>
            <person name="Anne J."/>
            <person name="van Wezel G.P."/>
            <person name="Barona-Gomez F."/>
        </authorList>
    </citation>
    <scope>NUCLEOTIDE SEQUENCE [LARGE SCALE GENOMIC DNA]</scope>
    <source>
        <strain evidence="3">1326</strain>
    </source>
</reference>
<evidence type="ECO:0000256" key="1">
    <source>
        <dbReference type="SAM" id="MobiDB-lite"/>
    </source>
</evidence>
<dbReference type="Proteomes" id="UP000014062">
    <property type="component" value="Chromosome"/>
</dbReference>
<evidence type="ECO:0000313" key="3">
    <source>
        <dbReference type="Proteomes" id="UP000014062"/>
    </source>
</evidence>
<proteinExistence type="predicted"/>
<organism evidence="2 3">
    <name type="scientific">Streptomyces lividans 1326</name>
    <dbReference type="NCBI Taxonomy" id="1200984"/>
    <lineage>
        <taxon>Bacteria</taxon>
        <taxon>Bacillati</taxon>
        <taxon>Actinomycetota</taxon>
        <taxon>Actinomycetes</taxon>
        <taxon>Kitasatosporales</taxon>
        <taxon>Streptomycetaceae</taxon>
        <taxon>Streptomyces</taxon>
    </lineage>
</organism>
<sequence>MTTLTHAHLNGVIVRIRRGTTTRDSPMMLACNGDLSTVAYDPDVAPLDATSMLIRVRLRMDGYTVTEIFLEDHDPHLTALYRVCSKLHLNTERAKRPLTCRSHRPGSTSGAAGMLTTVETVKT</sequence>
<gene>
    <name evidence="2" type="ORF">SLI_6382</name>
</gene>
<accession>A0A7U9DVY7</accession>
<name>A0A7U9DVY7_STRLI</name>
<dbReference type="EMBL" id="CM001889">
    <property type="protein sequence ID" value="EOY51089.1"/>
    <property type="molecule type" value="Genomic_DNA"/>
</dbReference>
<evidence type="ECO:0000313" key="2">
    <source>
        <dbReference type="EMBL" id="EOY51089.1"/>
    </source>
</evidence>
<feature type="region of interest" description="Disordered" evidence="1">
    <location>
        <begin position="101"/>
        <end position="123"/>
    </location>
</feature>
<protein>
    <submittedName>
        <fullName evidence="2">Uncharacterized protein</fullName>
    </submittedName>
</protein>
<dbReference type="AlphaFoldDB" id="A0A7U9DVY7"/>